<dbReference type="InterPro" id="IPR002913">
    <property type="entry name" value="START_lipid-bd_dom"/>
</dbReference>
<dbReference type="Proteomes" id="UP000663889">
    <property type="component" value="Unassembled WGS sequence"/>
</dbReference>
<dbReference type="GO" id="GO:0005765">
    <property type="term" value="C:lysosomal membrane"/>
    <property type="evidence" value="ECO:0007669"/>
    <property type="project" value="TreeGrafter"/>
</dbReference>
<feature type="domain" description="MENTAL" evidence="6">
    <location>
        <begin position="60"/>
        <end position="231"/>
    </location>
</feature>
<evidence type="ECO:0000256" key="1">
    <source>
        <dbReference type="ARBA" id="ARBA00004141"/>
    </source>
</evidence>
<dbReference type="SMART" id="SM00234">
    <property type="entry name" value="START"/>
    <property type="match status" value="1"/>
</dbReference>
<dbReference type="PRINTS" id="PR00978">
    <property type="entry name" value="STARPROTEIN"/>
</dbReference>
<feature type="transmembrane region" description="Helical" evidence="4">
    <location>
        <begin position="67"/>
        <end position="85"/>
    </location>
</feature>
<dbReference type="PROSITE" id="PS51439">
    <property type="entry name" value="MENTAL"/>
    <property type="match status" value="1"/>
</dbReference>
<dbReference type="AlphaFoldDB" id="A0A818U7C4"/>
<dbReference type="Pfam" id="PF01852">
    <property type="entry name" value="START"/>
    <property type="match status" value="1"/>
</dbReference>
<comment type="caution">
    <text evidence="10">The sequence shown here is derived from an EMBL/GenBank/DDBJ whole genome shotgun (WGS) entry which is preliminary data.</text>
</comment>
<evidence type="ECO:0000313" key="11">
    <source>
        <dbReference type="Proteomes" id="UP000663874"/>
    </source>
</evidence>
<evidence type="ECO:0008006" key="12">
    <source>
        <dbReference type="Google" id="ProtNLM"/>
    </source>
</evidence>
<protein>
    <recommendedName>
        <fullName evidence="12">StAR-related lipid transfer protein 3</fullName>
    </recommendedName>
</protein>
<dbReference type="GO" id="GO:0099044">
    <property type="term" value="P:vesicle tethering to endoplasmic reticulum"/>
    <property type="evidence" value="ECO:0007669"/>
    <property type="project" value="TreeGrafter"/>
</dbReference>
<feature type="transmembrane region" description="Helical" evidence="4">
    <location>
        <begin position="113"/>
        <end position="131"/>
    </location>
</feature>
<gene>
    <name evidence="10" type="ORF">FNK824_LOCUS8720</name>
    <name evidence="9" type="ORF">OTI717_LOCUS7915</name>
    <name evidence="7" type="ORF">RFH988_LOCUS22502</name>
    <name evidence="8" type="ORF">SEV965_LOCUS24540</name>
</gene>
<dbReference type="GO" id="GO:0140284">
    <property type="term" value="C:endoplasmic reticulum-endosome membrane contact site"/>
    <property type="evidence" value="ECO:0007669"/>
    <property type="project" value="TreeGrafter"/>
</dbReference>
<accession>A0A818U7C4</accession>
<dbReference type="Proteomes" id="UP000663882">
    <property type="component" value="Unassembled WGS sequence"/>
</dbReference>
<dbReference type="EMBL" id="CAJNOU010001901">
    <property type="protein sequence ID" value="CAF1266864.1"/>
    <property type="molecule type" value="Genomic_DNA"/>
</dbReference>
<evidence type="ECO:0000313" key="7">
    <source>
        <dbReference type="EMBL" id="CAF1162255.1"/>
    </source>
</evidence>
<evidence type="ECO:0000256" key="2">
    <source>
        <dbReference type="ARBA" id="ARBA00022692"/>
    </source>
</evidence>
<organism evidence="10 11">
    <name type="scientific">Rotaria sordida</name>
    <dbReference type="NCBI Taxonomy" id="392033"/>
    <lineage>
        <taxon>Eukaryota</taxon>
        <taxon>Metazoa</taxon>
        <taxon>Spiralia</taxon>
        <taxon>Gnathifera</taxon>
        <taxon>Rotifera</taxon>
        <taxon>Eurotatoria</taxon>
        <taxon>Bdelloidea</taxon>
        <taxon>Philodinida</taxon>
        <taxon>Philodinidae</taxon>
        <taxon>Rotaria</taxon>
    </lineage>
</organism>
<name>A0A818U7C4_9BILA</name>
<dbReference type="PROSITE" id="PS50848">
    <property type="entry name" value="START"/>
    <property type="match status" value="1"/>
</dbReference>
<dbReference type="InterPro" id="IPR051869">
    <property type="entry name" value="STARD3"/>
</dbReference>
<dbReference type="Gene3D" id="3.30.530.20">
    <property type="match status" value="1"/>
</dbReference>
<dbReference type="InterPro" id="IPR023393">
    <property type="entry name" value="START-like_dom_sf"/>
</dbReference>
<dbReference type="EMBL" id="CAJOAX010000613">
    <property type="protein sequence ID" value="CAF3623159.1"/>
    <property type="molecule type" value="Genomic_DNA"/>
</dbReference>
<keyword evidence="4" id="KW-1133">Transmembrane helix</keyword>
<comment type="subcellular location">
    <subcellularLocation>
        <location evidence="1">Membrane</location>
        <topology evidence="1">Multi-pass membrane protein</topology>
    </subcellularLocation>
</comment>
<proteinExistence type="predicted"/>
<dbReference type="GO" id="GO:0008289">
    <property type="term" value="F:lipid binding"/>
    <property type="evidence" value="ECO:0007669"/>
    <property type="project" value="InterPro"/>
</dbReference>
<dbReference type="Pfam" id="PF10457">
    <property type="entry name" value="MENTAL"/>
    <property type="match status" value="1"/>
</dbReference>
<dbReference type="Proteomes" id="UP000663823">
    <property type="component" value="Unassembled WGS sequence"/>
</dbReference>
<feature type="domain" description="START" evidence="5">
    <location>
        <begin position="283"/>
        <end position="495"/>
    </location>
</feature>
<dbReference type="InterPro" id="IPR000799">
    <property type="entry name" value="StAR-like"/>
</dbReference>
<feature type="transmembrane region" description="Helical" evidence="4">
    <location>
        <begin position="138"/>
        <end position="160"/>
    </location>
</feature>
<evidence type="ECO:0000313" key="8">
    <source>
        <dbReference type="EMBL" id="CAF1266864.1"/>
    </source>
</evidence>
<dbReference type="SUPFAM" id="SSF55961">
    <property type="entry name" value="Bet v1-like"/>
    <property type="match status" value="1"/>
</dbReference>
<evidence type="ECO:0000313" key="9">
    <source>
        <dbReference type="EMBL" id="CAF3623159.1"/>
    </source>
</evidence>
<dbReference type="GO" id="GO:0031902">
    <property type="term" value="C:late endosome membrane"/>
    <property type="evidence" value="ECO:0007669"/>
    <property type="project" value="TreeGrafter"/>
</dbReference>
<evidence type="ECO:0000256" key="3">
    <source>
        <dbReference type="ARBA" id="ARBA00023136"/>
    </source>
</evidence>
<evidence type="ECO:0000313" key="10">
    <source>
        <dbReference type="EMBL" id="CAF3694242.1"/>
    </source>
</evidence>
<feature type="transmembrane region" description="Helical" evidence="4">
    <location>
        <begin position="166"/>
        <end position="186"/>
    </location>
</feature>
<dbReference type="OrthoDB" id="74575at2759"/>
<reference evidence="10" key="1">
    <citation type="submission" date="2021-02" db="EMBL/GenBank/DDBJ databases">
        <authorList>
            <person name="Nowell W R."/>
        </authorList>
    </citation>
    <scope>NUCLEOTIDE SEQUENCE</scope>
</reference>
<evidence type="ECO:0000256" key="4">
    <source>
        <dbReference type="SAM" id="Phobius"/>
    </source>
</evidence>
<dbReference type="EMBL" id="CAJOBE010000873">
    <property type="protein sequence ID" value="CAF3694242.1"/>
    <property type="molecule type" value="Genomic_DNA"/>
</dbReference>
<evidence type="ECO:0000259" key="5">
    <source>
        <dbReference type="PROSITE" id="PS50848"/>
    </source>
</evidence>
<dbReference type="GO" id="GO:0005789">
    <property type="term" value="C:endoplasmic reticulum membrane"/>
    <property type="evidence" value="ECO:0007669"/>
    <property type="project" value="TreeGrafter"/>
</dbReference>
<dbReference type="InterPro" id="IPR019498">
    <property type="entry name" value="MENTAL"/>
</dbReference>
<keyword evidence="2 4" id="KW-0812">Transmembrane</keyword>
<dbReference type="Proteomes" id="UP000663874">
    <property type="component" value="Unassembled WGS sequence"/>
</dbReference>
<dbReference type="PANTHER" id="PTHR46121:SF4">
    <property type="entry name" value="STEROIDOGENIC ACUTE REGULATORY PROTEIN-LIKE"/>
    <property type="match status" value="1"/>
</dbReference>
<keyword evidence="3 4" id="KW-0472">Membrane</keyword>
<sequence>MLNGRTSVNSDTSVSHTLNQVNGQLINLYQPQISNTSNTPTGVSLNASPNQHLPITNKRMFQVRRTFLLIVTFDVIFMVLLWIIYNQIKNITVDQAFVNEVIHYSIKTSLFDIVGLSALRFILLMISYAILKWSHWIFVAFTTLSSTGFIIAKTCVFTISKTDKGFTDYGILIVSFILAWVEIWFFDYRVIPHERRLREALNQHSDRRPLLASNSSRSTSPIPPFSNYHSITLTNEHRQSFYSPVPSIDGSDTEETNVSAFRNFRSDSNVSQSLLCTPASVIEDDDNDQDYEKQADEVIENIWRIFKDNDSWLQEAISSNGLDIVLAKNFPKWGKIFRLTCIIPGCRDDVVELLFERQEDMSKWSPTVNDCRILEVIHHDLYITYQLTNEQAQGIIAKRDFVNVNTRRFIDDVAILAAQACAYPQMPPKDNCVRGENGPTAYIVEKHDDTSCKFTMILNVDLKGWLPQYLINSSLANVQLTIAESLRNYLLKTNDISSSGSSISDIIT</sequence>
<evidence type="ECO:0000259" key="6">
    <source>
        <dbReference type="PROSITE" id="PS51439"/>
    </source>
</evidence>
<dbReference type="PANTHER" id="PTHR46121">
    <property type="entry name" value="STEROIDOGENIC ACUTE REGULATORY PROTEIN-LIKE"/>
    <property type="match status" value="1"/>
</dbReference>
<dbReference type="EMBL" id="CAJNOO010001499">
    <property type="protein sequence ID" value="CAF1162255.1"/>
    <property type="molecule type" value="Genomic_DNA"/>
</dbReference>